<comment type="caution">
    <text evidence="1">The sequence shown here is derived from an EMBL/GenBank/DDBJ whole genome shotgun (WGS) entry which is preliminary data.</text>
</comment>
<sequence length="150" mass="17188">MLACITCGLDDESRCYFGRKCSRCKWPVCRECENNPIHPENECQIFASGNIIYSPKSTIGSFENHLMGIRVCLLKRMNPQMFQQVLELCSEFSLPTEVRVEPFEHDLREVLDSVQGLDLDSGEIAKLLKIFRINCYSGKRLHKPTLFNPG</sequence>
<gene>
    <name evidence="1" type="ORF">AFUS01_LOCUS20827</name>
</gene>
<dbReference type="Proteomes" id="UP000708208">
    <property type="component" value="Unassembled WGS sequence"/>
</dbReference>
<protein>
    <submittedName>
        <fullName evidence="1">Uncharacterized protein</fullName>
    </submittedName>
</protein>
<dbReference type="AlphaFoldDB" id="A0A8J2P594"/>
<name>A0A8J2P594_9HEXA</name>
<evidence type="ECO:0000313" key="1">
    <source>
        <dbReference type="EMBL" id="CAG7732305.1"/>
    </source>
</evidence>
<evidence type="ECO:0000313" key="2">
    <source>
        <dbReference type="Proteomes" id="UP000708208"/>
    </source>
</evidence>
<feature type="non-terminal residue" evidence="1">
    <location>
        <position position="1"/>
    </location>
</feature>
<accession>A0A8J2P594</accession>
<keyword evidence="2" id="KW-1185">Reference proteome</keyword>
<dbReference type="OrthoDB" id="265717at2759"/>
<organism evidence="1 2">
    <name type="scientific">Allacma fusca</name>
    <dbReference type="NCBI Taxonomy" id="39272"/>
    <lineage>
        <taxon>Eukaryota</taxon>
        <taxon>Metazoa</taxon>
        <taxon>Ecdysozoa</taxon>
        <taxon>Arthropoda</taxon>
        <taxon>Hexapoda</taxon>
        <taxon>Collembola</taxon>
        <taxon>Symphypleona</taxon>
        <taxon>Sminthuridae</taxon>
        <taxon>Allacma</taxon>
    </lineage>
</organism>
<dbReference type="EMBL" id="CAJVCH010228609">
    <property type="protein sequence ID" value="CAG7732305.1"/>
    <property type="molecule type" value="Genomic_DNA"/>
</dbReference>
<reference evidence="1" key="1">
    <citation type="submission" date="2021-06" db="EMBL/GenBank/DDBJ databases">
        <authorList>
            <person name="Hodson N. C."/>
            <person name="Mongue J. A."/>
            <person name="Jaron S. K."/>
        </authorList>
    </citation>
    <scope>NUCLEOTIDE SEQUENCE</scope>
</reference>
<proteinExistence type="predicted"/>